<reference evidence="1" key="1">
    <citation type="journal article" date="2023" name="Front. Microbiol.">
        <title>Phylogeography and host specificity of Pasteurellaceae pathogenic to sea-farmed fish in the north-east Atlantic.</title>
        <authorList>
            <person name="Gulla S."/>
            <person name="Colquhoun D.J."/>
            <person name="Olsen A.B."/>
            <person name="Spilsberg B."/>
            <person name="Lagesen K."/>
            <person name="Aakesson C.P."/>
            <person name="Strom S."/>
            <person name="Manji F."/>
            <person name="Birkbeck T.H."/>
            <person name="Nilsen H.K."/>
        </authorList>
    </citation>
    <scope>NUCLEOTIDE SEQUENCE</scope>
    <source>
        <strain evidence="1">TW16_20</strain>
    </source>
</reference>
<accession>A0AAJ6NAB7</accession>
<dbReference type="InterPro" id="IPR008861">
    <property type="entry name" value="GpX-like"/>
</dbReference>
<dbReference type="Proteomes" id="UP001236239">
    <property type="component" value="Unassembled WGS sequence"/>
</dbReference>
<gene>
    <name evidence="1" type="ORF">QJU93_07090</name>
</gene>
<evidence type="ECO:0000313" key="2">
    <source>
        <dbReference type="Proteomes" id="UP001236239"/>
    </source>
</evidence>
<organism evidence="1 2">
    <name type="scientific">Phocoenobacter skyensis</name>
    <dbReference type="NCBI Taxonomy" id="97481"/>
    <lineage>
        <taxon>Bacteria</taxon>
        <taxon>Pseudomonadati</taxon>
        <taxon>Pseudomonadota</taxon>
        <taxon>Gammaproteobacteria</taxon>
        <taxon>Pasteurellales</taxon>
        <taxon>Pasteurellaceae</taxon>
        <taxon>Phocoenobacter</taxon>
    </lineage>
</organism>
<dbReference type="Pfam" id="PF05489">
    <property type="entry name" value="Phage_tail_X"/>
    <property type="match status" value="1"/>
</dbReference>
<proteinExistence type="predicted"/>
<dbReference type="RefSeq" id="WP_306384753.1">
    <property type="nucleotide sequence ID" value="NZ_JASAYN010000006.1"/>
</dbReference>
<evidence type="ECO:0000313" key="1">
    <source>
        <dbReference type="EMBL" id="MDP8173120.1"/>
    </source>
</evidence>
<comment type="caution">
    <text evidence="1">The sequence shown here is derived from an EMBL/GenBank/DDBJ whole genome shotgun (WGS) entry which is preliminary data.</text>
</comment>
<protein>
    <submittedName>
        <fullName evidence="1">Tail protein X</fullName>
    </submittedName>
</protein>
<dbReference type="AlphaFoldDB" id="A0AAJ6NAB7"/>
<sequence>MKVVKAVQGDTLDLVVYRHFGQQQGIVEQCLELNPKLANYIVLKEGQDVVLPAVAIKKPTKQTIQLWS</sequence>
<name>A0AAJ6NAB7_9PAST</name>
<dbReference type="EMBL" id="JASAYQ010000011">
    <property type="protein sequence ID" value="MDP8173120.1"/>
    <property type="molecule type" value="Genomic_DNA"/>
</dbReference>